<accession>A0A194PPD4</accession>
<dbReference type="Gene3D" id="1.10.287.2250">
    <property type="match status" value="2"/>
</dbReference>
<evidence type="ECO:0000313" key="2">
    <source>
        <dbReference type="EMBL" id="KPI92995.1"/>
    </source>
</evidence>
<evidence type="ECO:0000259" key="1">
    <source>
        <dbReference type="SMART" id="SM00848"/>
    </source>
</evidence>
<feature type="domain" description="Cathepsin propeptide inhibitor" evidence="1">
    <location>
        <begin position="22"/>
        <end position="78"/>
    </location>
</feature>
<reference evidence="2 3" key="1">
    <citation type="journal article" date="2015" name="Nat. Commun.">
        <title>Outbred genome sequencing and CRISPR/Cas9 gene editing in butterflies.</title>
        <authorList>
            <person name="Li X."/>
            <person name="Fan D."/>
            <person name="Zhang W."/>
            <person name="Liu G."/>
            <person name="Zhang L."/>
            <person name="Zhao L."/>
            <person name="Fang X."/>
            <person name="Chen L."/>
            <person name="Dong Y."/>
            <person name="Chen Y."/>
            <person name="Ding Y."/>
            <person name="Zhao R."/>
            <person name="Feng M."/>
            <person name="Zhu Y."/>
            <person name="Feng Y."/>
            <person name="Jiang X."/>
            <person name="Zhu D."/>
            <person name="Xiang H."/>
            <person name="Feng X."/>
            <person name="Li S."/>
            <person name="Wang J."/>
            <person name="Zhang G."/>
            <person name="Kronforst M.R."/>
            <person name="Wang W."/>
        </authorList>
    </citation>
    <scope>NUCLEOTIDE SEQUENCE [LARGE SCALE GENOMIC DNA]</scope>
    <source>
        <strain evidence="2">Ya'a_city_454_Px</strain>
        <tissue evidence="2">Whole body</tissue>
    </source>
</reference>
<evidence type="ECO:0000313" key="3">
    <source>
        <dbReference type="Proteomes" id="UP000053268"/>
    </source>
</evidence>
<gene>
    <name evidence="2" type="ORF">RR46_14216</name>
</gene>
<dbReference type="Proteomes" id="UP000053268">
    <property type="component" value="Unassembled WGS sequence"/>
</dbReference>
<protein>
    <submittedName>
        <fullName evidence="2">Viral cathepsin</fullName>
    </submittedName>
</protein>
<organism evidence="2 3">
    <name type="scientific">Papilio xuthus</name>
    <name type="common">Asian swallowtail butterfly</name>
    <dbReference type="NCBI Taxonomy" id="66420"/>
    <lineage>
        <taxon>Eukaryota</taxon>
        <taxon>Metazoa</taxon>
        <taxon>Ecdysozoa</taxon>
        <taxon>Arthropoda</taxon>
        <taxon>Hexapoda</taxon>
        <taxon>Insecta</taxon>
        <taxon>Pterygota</taxon>
        <taxon>Neoptera</taxon>
        <taxon>Endopterygota</taxon>
        <taxon>Lepidoptera</taxon>
        <taxon>Glossata</taxon>
        <taxon>Ditrysia</taxon>
        <taxon>Papilionoidea</taxon>
        <taxon>Papilionidae</taxon>
        <taxon>Papilioninae</taxon>
        <taxon>Papilio</taxon>
    </lineage>
</organism>
<dbReference type="EMBL" id="KQ459603">
    <property type="protein sequence ID" value="KPI92995.1"/>
    <property type="molecule type" value="Genomic_DNA"/>
</dbReference>
<proteinExistence type="predicted"/>
<dbReference type="AlphaFoldDB" id="A0A194PPD4"/>
<name>A0A194PPD4_PAPXU</name>
<dbReference type="InterPro" id="IPR038765">
    <property type="entry name" value="Papain-like_cys_pep_sf"/>
</dbReference>
<dbReference type="Pfam" id="PF08246">
    <property type="entry name" value="Inhibitor_I29"/>
    <property type="match status" value="2"/>
</dbReference>
<feature type="domain" description="Cathepsin propeptide inhibitor" evidence="1">
    <location>
        <begin position="86"/>
        <end position="138"/>
    </location>
</feature>
<dbReference type="SMART" id="SM00848">
    <property type="entry name" value="Inhibitor_I29"/>
    <property type="match status" value="2"/>
</dbReference>
<dbReference type="STRING" id="66420.A0A194PPD4"/>
<dbReference type="SUPFAM" id="SSF54001">
    <property type="entry name" value="Cysteine proteinases"/>
    <property type="match status" value="2"/>
</dbReference>
<sequence length="150" mass="17943">MATSASERNKPFYDVNDAEALFEKFVKDFDKNYKDDADREEHYQAFIKSLHRINEMNSKDGSATYGINKFADYTEEETKQMRGMTKRNFDRQYKDEADREEHYQAFIKSLKRINELNTKQDSATYDINKFADFTEEETKWMRGVVKPRKK</sequence>
<keyword evidence="3" id="KW-1185">Reference proteome</keyword>
<dbReference type="InterPro" id="IPR013201">
    <property type="entry name" value="Prot_inhib_I29"/>
</dbReference>